<dbReference type="AlphaFoldDB" id="A0A1E4TEU9"/>
<evidence type="ECO:0000313" key="2">
    <source>
        <dbReference type="EMBL" id="ODV90188.1"/>
    </source>
</evidence>
<feature type="signal peptide" evidence="1">
    <location>
        <begin position="1"/>
        <end position="22"/>
    </location>
</feature>
<dbReference type="EMBL" id="KV453842">
    <property type="protein sequence ID" value="ODV90188.1"/>
    <property type="molecule type" value="Genomic_DNA"/>
</dbReference>
<keyword evidence="3" id="KW-1185">Reference proteome</keyword>
<protein>
    <submittedName>
        <fullName evidence="2">Uncharacterized protein</fullName>
    </submittedName>
</protein>
<organism evidence="2 3">
    <name type="scientific">Tortispora caseinolytica NRRL Y-17796</name>
    <dbReference type="NCBI Taxonomy" id="767744"/>
    <lineage>
        <taxon>Eukaryota</taxon>
        <taxon>Fungi</taxon>
        <taxon>Dikarya</taxon>
        <taxon>Ascomycota</taxon>
        <taxon>Saccharomycotina</taxon>
        <taxon>Trigonopsidomycetes</taxon>
        <taxon>Trigonopsidales</taxon>
        <taxon>Trigonopsidaceae</taxon>
        <taxon>Tortispora</taxon>
    </lineage>
</organism>
<feature type="chain" id="PRO_5009163174" evidence="1">
    <location>
        <begin position="23"/>
        <end position="367"/>
    </location>
</feature>
<evidence type="ECO:0000256" key="1">
    <source>
        <dbReference type="SAM" id="SignalP"/>
    </source>
</evidence>
<accession>A0A1E4TEU9</accession>
<sequence length="367" mass="40357">MLALLLATLCAAGLFYVDFAHRKKSSNNLTTSPRNKDLSGLQRNAQSKTIFCKSKISTAPLRDSSLSSLEAYKLPALTDADTNSSSSDASSLLKSSSMHCENEEIIDRLLHKKVPSEIMRFAIPPAALKTKQHKCEPIFQIQQVAGKTVTPILAGYGRNQPGLCIAQINEDHSNKKRSVIASVKLIDDYSSKLTFFPAGKNAPLKKCQSYTDDTWSISSSEEDGFHNKYWKVTLSADHSSALVTDENGDVVCKWETCHTATQTYTVGTIPKSTTKFIIEKSTIYIYTHKSSKLHRKITRGMRVLDGILISWLAFKAKEPVSAVKDSSDIARITTDLLSPQSGKTKYKVAKGPLKAAKHVLRKASLSG</sequence>
<reference evidence="3" key="1">
    <citation type="submission" date="2016-02" db="EMBL/GenBank/DDBJ databases">
        <title>Comparative genomics of biotechnologically important yeasts.</title>
        <authorList>
            <consortium name="DOE Joint Genome Institute"/>
            <person name="Riley R."/>
            <person name="Haridas S."/>
            <person name="Wolfe K.H."/>
            <person name="Lopes M.R."/>
            <person name="Hittinger C.T."/>
            <person name="Goker M."/>
            <person name="Salamov A."/>
            <person name="Wisecaver J."/>
            <person name="Long T.M."/>
            <person name="Aerts A.L."/>
            <person name="Barry K."/>
            <person name="Choi C."/>
            <person name="Clum A."/>
            <person name="Coughlan A.Y."/>
            <person name="Deshpande S."/>
            <person name="Douglass A.P."/>
            <person name="Hanson S.J."/>
            <person name="Klenk H.-P."/>
            <person name="Labutti K."/>
            <person name="Lapidus A."/>
            <person name="Lindquist E."/>
            <person name="Lipzen A."/>
            <person name="Meier-Kolthoff J.P."/>
            <person name="Ohm R.A."/>
            <person name="Otillar R.P."/>
            <person name="Pangilinan J."/>
            <person name="Peng Y."/>
            <person name="Rokas A."/>
            <person name="Rosa C.A."/>
            <person name="Scheuner C."/>
            <person name="Sibirny A.A."/>
            <person name="Slot J.C."/>
            <person name="Stielow J.B."/>
            <person name="Sun H."/>
            <person name="Kurtzman C.P."/>
            <person name="Blackwell M."/>
            <person name="Jeffries T.W."/>
            <person name="Grigoriev I.V."/>
        </authorList>
    </citation>
    <scope>NUCLEOTIDE SEQUENCE [LARGE SCALE GENOMIC DNA]</scope>
    <source>
        <strain evidence="3">NRRL Y-17796</strain>
    </source>
</reference>
<dbReference type="Proteomes" id="UP000095023">
    <property type="component" value="Unassembled WGS sequence"/>
</dbReference>
<gene>
    <name evidence="2" type="ORF">CANCADRAFT_56759</name>
</gene>
<proteinExistence type="predicted"/>
<name>A0A1E4TEU9_9ASCO</name>
<evidence type="ECO:0000313" key="3">
    <source>
        <dbReference type="Proteomes" id="UP000095023"/>
    </source>
</evidence>
<keyword evidence="1" id="KW-0732">Signal</keyword>